<feature type="compositionally biased region" description="Basic and acidic residues" evidence="1">
    <location>
        <begin position="375"/>
        <end position="393"/>
    </location>
</feature>
<feature type="region of interest" description="Disordered" evidence="1">
    <location>
        <begin position="267"/>
        <end position="410"/>
    </location>
</feature>
<reference evidence="3" key="1">
    <citation type="journal article" date="2004" name="Nature">
        <title>Genome duplication in the teleost fish Tetraodon nigroviridis reveals the early vertebrate proto-karyotype.</title>
        <authorList>
            <person name="Jaillon O."/>
            <person name="Aury J.-M."/>
            <person name="Brunet F."/>
            <person name="Petit J.-L."/>
            <person name="Stange-Thomann N."/>
            <person name="Mauceli E."/>
            <person name="Bouneau L."/>
            <person name="Fischer C."/>
            <person name="Ozouf-Costaz C."/>
            <person name="Bernot A."/>
            <person name="Nicaud S."/>
            <person name="Jaffe D."/>
            <person name="Fisher S."/>
            <person name="Lutfalla G."/>
            <person name="Dossat C."/>
            <person name="Segurens B."/>
            <person name="Dasilva C."/>
            <person name="Salanoubat M."/>
            <person name="Levy M."/>
            <person name="Boudet N."/>
            <person name="Castellano S."/>
            <person name="Anthouard V."/>
            <person name="Jubin C."/>
            <person name="Castelli V."/>
            <person name="Katinka M."/>
            <person name="Vacherie B."/>
            <person name="Biemont C."/>
            <person name="Skalli Z."/>
            <person name="Cattolico L."/>
            <person name="Poulain J."/>
            <person name="De Berardinis V."/>
            <person name="Cruaud C."/>
            <person name="Duprat S."/>
            <person name="Brottier P."/>
            <person name="Coutanceau J.-P."/>
            <person name="Gouzy J."/>
            <person name="Parra G."/>
            <person name="Lardier G."/>
            <person name="Chapple C."/>
            <person name="McKernan K.J."/>
            <person name="McEwan P."/>
            <person name="Bosak S."/>
            <person name="Kellis M."/>
            <person name="Volff J.-N."/>
            <person name="Guigo R."/>
            <person name="Zody M.C."/>
            <person name="Mesirov J."/>
            <person name="Lindblad-Toh K."/>
            <person name="Birren B."/>
            <person name="Nusbaum C."/>
            <person name="Kahn D."/>
            <person name="Robinson-Rechavi M."/>
            <person name="Laudet V."/>
            <person name="Schachter V."/>
            <person name="Quetier F."/>
            <person name="Saurin W."/>
            <person name="Scarpelli C."/>
            <person name="Wincker P."/>
            <person name="Lander E.S."/>
            <person name="Weissenbach J."/>
            <person name="Roest Crollius H."/>
        </authorList>
    </citation>
    <scope>NUCLEOTIDE SEQUENCE [LARGE SCALE GENOMIC DNA]</scope>
</reference>
<feature type="compositionally biased region" description="Polar residues" evidence="1">
    <location>
        <begin position="110"/>
        <end position="120"/>
    </location>
</feature>
<dbReference type="InterPro" id="IPR022189">
    <property type="entry name" value="SMTN"/>
</dbReference>
<feature type="compositionally biased region" description="Polar residues" evidence="1">
    <location>
        <begin position="304"/>
        <end position="326"/>
    </location>
</feature>
<evidence type="ECO:0000259" key="2">
    <source>
        <dbReference type="Pfam" id="PF12510"/>
    </source>
</evidence>
<feature type="domain" description="Smoothelin" evidence="2">
    <location>
        <begin position="73"/>
        <end position="98"/>
    </location>
</feature>
<feature type="compositionally biased region" description="Basic and acidic residues" evidence="1">
    <location>
        <begin position="328"/>
        <end position="337"/>
    </location>
</feature>
<dbReference type="Pfam" id="PF12510">
    <property type="entry name" value="Smoothelin"/>
    <property type="match status" value="2"/>
</dbReference>
<gene>
    <name evidence="3" type="ORF">GSTENG00029447001</name>
</gene>
<organism evidence="3">
    <name type="scientific">Tetraodon nigroviridis</name>
    <name type="common">Spotted green pufferfish</name>
    <name type="synonym">Chelonodon nigroviridis</name>
    <dbReference type="NCBI Taxonomy" id="99883"/>
    <lineage>
        <taxon>Eukaryota</taxon>
        <taxon>Metazoa</taxon>
        <taxon>Chordata</taxon>
        <taxon>Craniata</taxon>
        <taxon>Vertebrata</taxon>
        <taxon>Euteleostomi</taxon>
        <taxon>Actinopterygii</taxon>
        <taxon>Neopterygii</taxon>
        <taxon>Teleostei</taxon>
        <taxon>Neoteleostei</taxon>
        <taxon>Acanthomorphata</taxon>
        <taxon>Eupercaria</taxon>
        <taxon>Tetraodontiformes</taxon>
        <taxon>Tetradontoidea</taxon>
        <taxon>Tetraodontidae</taxon>
        <taxon>Tetraodon</taxon>
    </lineage>
</organism>
<feature type="region of interest" description="Disordered" evidence="1">
    <location>
        <begin position="179"/>
        <end position="222"/>
    </location>
</feature>
<dbReference type="EMBL" id="CAAE01014999">
    <property type="protein sequence ID" value="CAG08457.1"/>
    <property type="molecule type" value="Genomic_DNA"/>
</dbReference>
<protein>
    <submittedName>
        <fullName evidence="3">(spotted green pufferfish) hypothetical protein</fullName>
    </submittedName>
</protein>
<feature type="compositionally biased region" description="Basic and acidic residues" evidence="1">
    <location>
        <begin position="276"/>
        <end position="285"/>
    </location>
</feature>
<feature type="region of interest" description="Disordered" evidence="1">
    <location>
        <begin position="110"/>
        <end position="131"/>
    </location>
</feature>
<dbReference type="KEGG" id="tng:GSTEN00029447G001"/>
<feature type="domain" description="Smoothelin" evidence="2">
    <location>
        <begin position="128"/>
        <end position="150"/>
    </location>
</feature>
<feature type="compositionally biased region" description="Polar residues" evidence="1">
    <location>
        <begin position="359"/>
        <end position="371"/>
    </location>
</feature>
<dbReference type="AlphaFoldDB" id="Q4RT25"/>
<feature type="region of interest" description="Disordered" evidence="1">
    <location>
        <begin position="655"/>
        <end position="678"/>
    </location>
</feature>
<sequence length="717" mass="78010">MSVESYSALDESSLRALKYGCCGQVRTLEFAGFLITLHPLHDVRIPPLPCSDTLPRSFSSADKVAGEEVMKARLLEGTVDLDERRLIRSAIRELRRREIEDMEAALAQQEISSHTPQTAGRQGEPAQLRAASEYEERKMIRAAIRKIREEQQQGKSGYLMKLWASVQRMHLFTRNAEKSKTAARCLDPENVEPQSSMGTAETEEESRKQDLHNQQAKQSRELQRRDLAQELRPVWRKCPHPLMSPCAGSVILRDIFELASPEKKDGVLEQFNRTNSVRDRMRKFTEPTQSPNVPALKKAPLRNGTASSNGGQANLSTTTASRSTSGDKAIKPHKDSTSHTSTTSQNPATPQPRGVANKPLSSAGQWHTSVGGTRRPAEKDEHASSKSKEDEAPGKAAGPQVTQGEAADPDMKTFLTVEIKDGRTASSSTSAPRGNIVPITNLTPRITTNALGQRAAMPGVNLDSLPASAAADAPGSPDSVCAESGLEQMIGDLLAPDEAEDEEEPLCRRKFEFMLQCAVSEIHSDLQDFGKRVDACLLEAASQVVPLAAAFAELQEENTRLRIQQDTLVRRVEALCQVMGLTNPSSGSLAGEESSPSTPCETINASNDFPNLSAALEEAHHISSCSKRDSTASLRPMETEPVVASEPVFSAAPSVQVSQHVPAIPNGSGTQKKPDEHPGKMTMEQLAAIEDEELLDKMVLCTQDLKAPLQNNKGLEC</sequence>
<evidence type="ECO:0000313" key="3">
    <source>
        <dbReference type="EMBL" id="CAG08457.1"/>
    </source>
</evidence>
<accession>Q4RT25</accession>
<proteinExistence type="predicted"/>
<comment type="caution">
    <text evidence="3">The sequence shown here is derived from an EMBL/GenBank/DDBJ whole genome shotgun (WGS) entry which is preliminary data.</text>
</comment>
<reference evidence="3" key="2">
    <citation type="submission" date="2004-02" db="EMBL/GenBank/DDBJ databases">
        <authorList>
            <consortium name="Genoscope"/>
            <consortium name="Whitehead Institute Centre for Genome Research"/>
        </authorList>
    </citation>
    <scope>NUCLEOTIDE SEQUENCE</scope>
</reference>
<dbReference type="OrthoDB" id="8945430at2759"/>
<evidence type="ECO:0000256" key="1">
    <source>
        <dbReference type="SAM" id="MobiDB-lite"/>
    </source>
</evidence>
<feature type="region of interest" description="Disordered" evidence="1">
    <location>
        <begin position="583"/>
        <end position="606"/>
    </location>
</feature>
<name>Q4RT25_TETNG</name>